<dbReference type="InterPro" id="IPR051572">
    <property type="entry name" value="VTC_Complex_Subunit"/>
</dbReference>
<feature type="compositionally biased region" description="Polar residues" evidence="5">
    <location>
        <begin position="129"/>
        <end position="139"/>
    </location>
</feature>
<feature type="region of interest" description="Disordered" evidence="5">
    <location>
        <begin position="1027"/>
        <end position="1046"/>
    </location>
</feature>
<accession>A0A9P6VTY2</accession>
<evidence type="ECO:0000256" key="4">
    <source>
        <dbReference type="ARBA" id="ARBA00023136"/>
    </source>
</evidence>
<feature type="compositionally biased region" description="Low complexity" evidence="5">
    <location>
        <begin position="1031"/>
        <end position="1040"/>
    </location>
</feature>
<comment type="subcellular location">
    <subcellularLocation>
        <location evidence="1">Endomembrane system</location>
        <topology evidence="1">Multi-pass membrane protein</topology>
    </subcellularLocation>
</comment>
<protein>
    <recommendedName>
        <fullName evidence="7">Formin GTPase-binding domain-containing protein</fullName>
    </recommendedName>
</protein>
<feature type="compositionally biased region" description="Low complexity" evidence="5">
    <location>
        <begin position="545"/>
        <end position="555"/>
    </location>
</feature>
<dbReference type="PANTHER" id="PTHR46140:SF2">
    <property type="entry name" value="VACUOLAR TRANSPORTER CHAPERONE 3 COMPLEX SUBUNIT 3-RELATED"/>
    <property type="match status" value="1"/>
</dbReference>
<dbReference type="GO" id="GO:0031267">
    <property type="term" value="F:small GTPase binding"/>
    <property type="evidence" value="ECO:0007669"/>
    <property type="project" value="InterPro"/>
</dbReference>
<feature type="domain" description="Formin GTPase-binding" evidence="7">
    <location>
        <begin position="403"/>
        <end position="708"/>
    </location>
</feature>
<dbReference type="SUPFAM" id="SSF48371">
    <property type="entry name" value="ARM repeat"/>
    <property type="match status" value="1"/>
</dbReference>
<dbReference type="Gene3D" id="1.25.10.10">
    <property type="entry name" value="Leucine-rich Repeat Variant"/>
    <property type="match status" value="1"/>
</dbReference>
<dbReference type="GO" id="GO:0030036">
    <property type="term" value="P:actin cytoskeleton organization"/>
    <property type="evidence" value="ECO:0007669"/>
    <property type="project" value="InterPro"/>
</dbReference>
<dbReference type="EMBL" id="PUHQ01000177">
    <property type="protein sequence ID" value="KAG0653775.1"/>
    <property type="molecule type" value="Genomic_DNA"/>
</dbReference>
<feature type="compositionally biased region" description="Polar residues" evidence="5">
    <location>
        <begin position="275"/>
        <end position="292"/>
    </location>
</feature>
<feature type="region of interest" description="Disordered" evidence="5">
    <location>
        <begin position="1"/>
        <end position="190"/>
    </location>
</feature>
<name>A0A9P6VTY2_RHOMI</name>
<dbReference type="SMART" id="SM01140">
    <property type="entry name" value="Drf_GBD"/>
    <property type="match status" value="1"/>
</dbReference>
<feature type="compositionally biased region" description="Low complexity" evidence="5">
    <location>
        <begin position="52"/>
        <end position="70"/>
    </location>
</feature>
<gene>
    <name evidence="8" type="ORF">C6P46_002223</name>
</gene>
<evidence type="ECO:0000256" key="1">
    <source>
        <dbReference type="ARBA" id="ARBA00004127"/>
    </source>
</evidence>
<feature type="compositionally biased region" description="Pro residues" evidence="5">
    <location>
        <begin position="1"/>
        <end position="11"/>
    </location>
</feature>
<sequence length="1244" mass="136012">MASMAPPPSPSKRPGLLRSVVTSIDRPVDRDTHAQRWHRAPAGPRSPHSPNVSGGAASGGSSSESSRVRSLVQGWEQASLGTRSKPYEALPPPPISPYRTNFATRDASSDRPALRVNSNQRDLAPGEATSPTRGTSPTVPASFFQKQAFVRTASDAPVKFDPQQQRNRVTQPGKENYQPPSSTAAAPRLPQINMAPLMSASTMSARTDLTTNSDAQTALTVETMATRSSGSTHASSLATNLALQPARQETATRFGTFSRTAVNGPRDPPAPVSAPTRSQSRPPFSSQASTSPPSRPVMNHRPVSSFIEALPPRPSAPTPSHDNARSTSPRHAWDEPSRYSPLPLDRSDSPPPLTTKLKASTPNGPPPATKGRRRPRSSSVGDGVRPTGPMAFDAPQEGRPAETQAEKTSRIEAEFARLLDKMQLPDPTVRSRMLGLALPLKAEMLRTAAVTSPTLNASSRSLHQRGRSMNTLDGSKMVEALNANKAEAPAASSSTGGSGIKSFLRKAKSNSSLRSQNLHDATAVVPSTPTSSSGGRRARSKSHSRTASSSSMFRSLGKSSGAGAGATVADAAVDAAAEGPAFWASRLRTGSIETLRVKELGRLRGRMRNESPVWIDEFVKEGGYLGLLERLKDLLDKEWREEQHDDQVLHELLRCFKALTMTNIGKRTLASYSPTPFLPLAALLFSEKRPGDLPCRQILVELVHALFQICPPTCDALPKSAWSDSTISLAPSPPDSFATTGYESGTGSGGMRRYTRRAKLGDDDDEQHTVGAKSNHHLEREEILTPERIQQAHRFVVSLMQGPPDEEEEAKVDFVRRTHRERVYKVWVKEIADCVRDYFWVFCHANNLFWTLEQIDAEAVEAPKVPSGMTGGVEYEAMAYCTAHLRLINEVARTCPTQEAAFAFHEQLFLSGFERVLFTLRRASLVYYQSLHLEMSRYISLARSARFNLGPRILACLDRRFLRPEEQMVLLEAERRNHQTRSGAPQLGAALSFESCLASHLPFKWCTSSSSSPELRRAETGIAGDPVIMESSSSNSNSNSPAPIEQSRRFTRELHSRLVHRFPALFADLTPGAVVPTPQGTPSYGATNGAPMGDGMQKLGADASKIEPKVWLASERTLLSWFRVALLLSSFALALFNSANDQDWASRTMGVIYAVIACAMLGYAWTMHRIRRYRIVMRYGGHHDEPYGPLVVCGLIFVAVLLNFILRIKNREQLRDLPSPKNPWLTSVEMVKVALNLQQPASPL</sequence>
<evidence type="ECO:0000313" key="9">
    <source>
        <dbReference type="Proteomes" id="UP000777482"/>
    </source>
</evidence>
<feature type="transmembrane region" description="Helical" evidence="6">
    <location>
        <begin position="1187"/>
        <end position="1206"/>
    </location>
</feature>
<dbReference type="GO" id="GO:0000329">
    <property type="term" value="C:fungal-type vacuole membrane"/>
    <property type="evidence" value="ECO:0007669"/>
    <property type="project" value="TreeGrafter"/>
</dbReference>
<dbReference type="InterPro" id="IPR003807">
    <property type="entry name" value="DUF202"/>
</dbReference>
<feature type="region of interest" description="Disordered" evidence="5">
    <location>
        <begin position="511"/>
        <end position="556"/>
    </location>
</feature>
<dbReference type="InterPro" id="IPR010473">
    <property type="entry name" value="GTPase-bd"/>
</dbReference>
<dbReference type="GO" id="GO:0003779">
    <property type="term" value="F:actin binding"/>
    <property type="evidence" value="ECO:0007669"/>
    <property type="project" value="InterPro"/>
</dbReference>
<feature type="region of interest" description="Disordered" evidence="5">
    <location>
        <begin position="225"/>
        <end position="407"/>
    </location>
</feature>
<dbReference type="GO" id="GO:0012505">
    <property type="term" value="C:endomembrane system"/>
    <property type="evidence" value="ECO:0007669"/>
    <property type="project" value="UniProtKB-SubCell"/>
</dbReference>
<evidence type="ECO:0000259" key="7">
    <source>
        <dbReference type="SMART" id="SM01140"/>
    </source>
</evidence>
<organism evidence="8 9">
    <name type="scientific">Rhodotorula mucilaginosa</name>
    <name type="common">Yeast</name>
    <name type="synonym">Rhodotorula rubra</name>
    <dbReference type="NCBI Taxonomy" id="5537"/>
    <lineage>
        <taxon>Eukaryota</taxon>
        <taxon>Fungi</taxon>
        <taxon>Dikarya</taxon>
        <taxon>Basidiomycota</taxon>
        <taxon>Pucciniomycotina</taxon>
        <taxon>Microbotryomycetes</taxon>
        <taxon>Sporidiobolales</taxon>
        <taxon>Sporidiobolaceae</taxon>
        <taxon>Rhodotorula</taxon>
    </lineage>
</organism>
<feature type="compositionally biased region" description="Low complexity" evidence="5">
    <location>
        <begin position="521"/>
        <end position="535"/>
    </location>
</feature>
<feature type="transmembrane region" description="Helical" evidence="6">
    <location>
        <begin position="1118"/>
        <end position="1136"/>
    </location>
</feature>
<evidence type="ECO:0000313" key="8">
    <source>
        <dbReference type="EMBL" id="KAG0653775.1"/>
    </source>
</evidence>
<evidence type="ECO:0000256" key="3">
    <source>
        <dbReference type="ARBA" id="ARBA00022989"/>
    </source>
</evidence>
<evidence type="ECO:0000256" key="2">
    <source>
        <dbReference type="ARBA" id="ARBA00022692"/>
    </source>
</evidence>
<dbReference type="Pfam" id="PF02656">
    <property type="entry name" value="DUF202"/>
    <property type="match status" value="1"/>
</dbReference>
<dbReference type="Proteomes" id="UP000777482">
    <property type="component" value="Unassembled WGS sequence"/>
</dbReference>
<proteinExistence type="predicted"/>
<feature type="region of interest" description="Disordered" evidence="5">
    <location>
        <begin position="733"/>
        <end position="753"/>
    </location>
</feature>
<reference evidence="8 9" key="1">
    <citation type="submission" date="2020-11" db="EMBL/GenBank/DDBJ databases">
        <title>Kefir isolates.</title>
        <authorList>
            <person name="Marcisauskas S."/>
            <person name="Kim Y."/>
            <person name="Blasche S."/>
        </authorList>
    </citation>
    <scope>NUCLEOTIDE SEQUENCE [LARGE SCALE GENOMIC DNA]</scope>
    <source>
        <strain evidence="8 9">KR</strain>
    </source>
</reference>
<dbReference type="AlphaFoldDB" id="A0A9P6VTY2"/>
<dbReference type="GO" id="GO:0033254">
    <property type="term" value="C:vacuolar transporter chaperone complex"/>
    <property type="evidence" value="ECO:0007669"/>
    <property type="project" value="TreeGrafter"/>
</dbReference>
<keyword evidence="4 6" id="KW-0472">Membrane</keyword>
<dbReference type="InterPro" id="IPR011989">
    <property type="entry name" value="ARM-like"/>
</dbReference>
<feature type="compositionally biased region" description="Polar residues" evidence="5">
    <location>
        <begin position="318"/>
        <end position="329"/>
    </location>
</feature>
<keyword evidence="2 6" id="KW-0812">Transmembrane</keyword>
<feature type="transmembrane region" description="Helical" evidence="6">
    <location>
        <begin position="1148"/>
        <end position="1167"/>
    </location>
</feature>
<dbReference type="OrthoDB" id="2155261at2759"/>
<dbReference type="Pfam" id="PF06371">
    <property type="entry name" value="Drf_GBD"/>
    <property type="match status" value="1"/>
</dbReference>
<keyword evidence="3 6" id="KW-1133">Transmembrane helix</keyword>
<dbReference type="InterPro" id="IPR016024">
    <property type="entry name" value="ARM-type_fold"/>
</dbReference>
<keyword evidence="9" id="KW-1185">Reference proteome</keyword>
<evidence type="ECO:0000256" key="5">
    <source>
        <dbReference type="SAM" id="MobiDB-lite"/>
    </source>
</evidence>
<feature type="compositionally biased region" description="Polar residues" evidence="5">
    <location>
        <begin position="225"/>
        <end position="261"/>
    </location>
</feature>
<comment type="caution">
    <text evidence="8">The sequence shown here is derived from an EMBL/GenBank/DDBJ whole genome shotgun (WGS) entry which is preliminary data.</text>
</comment>
<dbReference type="PANTHER" id="PTHR46140">
    <property type="entry name" value="VACUOLAR TRANSPORTER CHAPERONE 1-RELATED"/>
    <property type="match status" value="1"/>
</dbReference>
<evidence type="ECO:0000256" key="6">
    <source>
        <dbReference type="SAM" id="Phobius"/>
    </source>
</evidence>